<comment type="caution">
    <text evidence="2">The sequence shown here is derived from an EMBL/GenBank/DDBJ whole genome shotgun (WGS) entry which is preliminary data.</text>
</comment>
<evidence type="ECO:0000256" key="1">
    <source>
        <dbReference type="SAM" id="SignalP"/>
    </source>
</evidence>
<keyword evidence="1" id="KW-0732">Signal</keyword>
<protein>
    <submittedName>
        <fullName evidence="2">Chemotaxis protein</fullName>
    </submittedName>
</protein>
<proteinExistence type="predicted"/>
<gene>
    <name evidence="2" type="ORF">FXV83_14495</name>
</gene>
<reference evidence="2 3" key="1">
    <citation type="submission" date="2019-08" db="EMBL/GenBank/DDBJ databases">
        <title>Bradyrhizobium hipponensis sp. nov., a rhizobium isolated from a Lupinus angustifolius root nodule in Tunisia.</title>
        <authorList>
            <person name="Off K."/>
            <person name="Rejili M."/>
            <person name="Mars M."/>
            <person name="Brachmann A."/>
            <person name="Marin M."/>
        </authorList>
    </citation>
    <scope>NUCLEOTIDE SEQUENCE [LARGE SCALE GENOMIC DNA]</scope>
    <source>
        <strain evidence="3">aSej3</strain>
    </source>
</reference>
<dbReference type="EMBL" id="VSTH01000047">
    <property type="protein sequence ID" value="TYO65884.1"/>
    <property type="molecule type" value="Genomic_DNA"/>
</dbReference>
<accession>A0A5S4YQE2</accession>
<feature type="chain" id="PRO_5024381014" evidence="1">
    <location>
        <begin position="22"/>
        <end position="149"/>
    </location>
</feature>
<name>A0A5S4YQE2_9BRAD</name>
<dbReference type="AlphaFoldDB" id="A0A5S4YQE2"/>
<sequence>MMSKFFVAGTFALASMPAVIAQQQYGNAIEARAMLERVVAGIEADPGETISQINKGDPKFSDRDLYPTCAGPDGKMVANPNPARLGIVQKDSKDASGKPYGEELARAQEGVVTEVSFLSPRPGADKTPVQKTAFVTKISGYICLVGYAP</sequence>
<dbReference type="Gene3D" id="3.30.450.20">
    <property type="entry name" value="PAS domain"/>
    <property type="match status" value="1"/>
</dbReference>
<organism evidence="2 3">
    <name type="scientific">Bradyrhizobium hipponense</name>
    <dbReference type="NCBI Taxonomy" id="2605638"/>
    <lineage>
        <taxon>Bacteria</taxon>
        <taxon>Pseudomonadati</taxon>
        <taxon>Pseudomonadota</taxon>
        <taxon>Alphaproteobacteria</taxon>
        <taxon>Hyphomicrobiales</taxon>
        <taxon>Nitrobacteraceae</taxon>
        <taxon>Bradyrhizobium</taxon>
    </lineage>
</organism>
<feature type="signal peptide" evidence="1">
    <location>
        <begin position="1"/>
        <end position="21"/>
    </location>
</feature>
<dbReference type="RefSeq" id="WP_148739994.1">
    <property type="nucleotide sequence ID" value="NZ_VSTH01000047.1"/>
</dbReference>
<evidence type="ECO:0000313" key="2">
    <source>
        <dbReference type="EMBL" id="TYO65884.1"/>
    </source>
</evidence>
<dbReference type="Proteomes" id="UP000324797">
    <property type="component" value="Unassembled WGS sequence"/>
</dbReference>
<keyword evidence="3" id="KW-1185">Reference proteome</keyword>
<evidence type="ECO:0000313" key="3">
    <source>
        <dbReference type="Proteomes" id="UP000324797"/>
    </source>
</evidence>